<comment type="caution">
    <text evidence="2">The sequence shown here is derived from an EMBL/GenBank/DDBJ whole genome shotgun (WGS) entry which is preliminary data.</text>
</comment>
<name>A0A9P7RCR0_9PEZI</name>
<feature type="region of interest" description="Disordered" evidence="1">
    <location>
        <begin position="1"/>
        <end position="58"/>
    </location>
</feature>
<keyword evidence="3" id="KW-1185">Reference proteome</keyword>
<sequence>MFHFGTRRCDSAVLTQPKPRATTNWRQRRLEEPNNATRRGGGNGRSHRPNSSRGGPVIYDFWVPATRNKNAGLS</sequence>
<accession>A0A9P7RCR0</accession>
<evidence type="ECO:0000313" key="2">
    <source>
        <dbReference type="EMBL" id="KAG7054921.1"/>
    </source>
</evidence>
<organism evidence="2 3">
    <name type="scientific">Colletotrichum scovillei</name>
    <dbReference type="NCBI Taxonomy" id="1209932"/>
    <lineage>
        <taxon>Eukaryota</taxon>
        <taxon>Fungi</taxon>
        <taxon>Dikarya</taxon>
        <taxon>Ascomycota</taxon>
        <taxon>Pezizomycotina</taxon>
        <taxon>Sordariomycetes</taxon>
        <taxon>Hypocreomycetidae</taxon>
        <taxon>Glomerellales</taxon>
        <taxon>Glomerellaceae</taxon>
        <taxon>Colletotrichum</taxon>
        <taxon>Colletotrichum acutatum species complex</taxon>
    </lineage>
</organism>
<evidence type="ECO:0000313" key="3">
    <source>
        <dbReference type="Proteomes" id="UP000699042"/>
    </source>
</evidence>
<dbReference type="Proteomes" id="UP000699042">
    <property type="component" value="Unassembled WGS sequence"/>
</dbReference>
<protein>
    <submittedName>
        <fullName evidence="2">Uncharacterized protein</fullName>
    </submittedName>
</protein>
<reference evidence="2" key="1">
    <citation type="submission" date="2021-05" db="EMBL/GenBank/DDBJ databases">
        <title>Comparative genomics of three Colletotrichum scovillei strains and genetic complementation revealed genes involved fungal growth and virulence on chili pepper.</title>
        <authorList>
            <person name="Hsieh D.-K."/>
            <person name="Chuang S.-C."/>
            <person name="Chen C.-Y."/>
            <person name="Chao Y.-T."/>
            <person name="Lu M.-Y.J."/>
            <person name="Lee M.-H."/>
            <person name="Shih M.-C."/>
        </authorList>
    </citation>
    <scope>NUCLEOTIDE SEQUENCE</scope>
    <source>
        <strain evidence="2">Coll-153</strain>
    </source>
</reference>
<evidence type="ECO:0000256" key="1">
    <source>
        <dbReference type="SAM" id="MobiDB-lite"/>
    </source>
</evidence>
<proteinExistence type="predicted"/>
<gene>
    <name evidence="2" type="ORF">JMJ77_007392</name>
</gene>
<dbReference type="AlphaFoldDB" id="A0A9P7RCR0"/>
<dbReference type="EMBL" id="JAESDN010000002">
    <property type="protein sequence ID" value="KAG7054921.1"/>
    <property type="molecule type" value="Genomic_DNA"/>
</dbReference>
<feature type="non-terminal residue" evidence="2">
    <location>
        <position position="74"/>
    </location>
</feature>